<feature type="compositionally biased region" description="Basic and acidic residues" evidence="1">
    <location>
        <begin position="13"/>
        <end position="23"/>
    </location>
</feature>
<feature type="compositionally biased region" description="Polar residues" evidence="1">
    <location>
        <begin position="518"/>
        <end position="529"/>
    </location>
</feature>
<feature type="region of interest" description="Disordered" evidence="1">
    <location>
        <begin position="497"/>
        <end position="529"/>
    </location>
</feature>
<feature type="compositionally biased region" description="Polar residues" evidence="1">
    <location>
        <begin position="455"/>
        <end position="475"/>
    </location>
</feature>
<evidence type="ECO:0000313" key="3">
    <source>
        <dbReference type="Proteomes" id="UP000054018"/>
    </source>
</evidence>
<gene>
    <name evidence="2" type="ORF">PISMIDRAFT_10157</name>
</gene>
<evidence type="ECO:0000256" key="1">
    <source>
        <dbReference type="SAM" id="MobiDB-lite"/>
    </source>
</evidence>
<feature type="compositionally biased region" description="Pro residues" evidence="1">
    <location>
        <begin position="915"/>
        <end position="925"/>
    </location>
</feature>
<feature type="compositionally biased region" description="Low complexity" evidence="1">
    <location>
        <begin position="887"/>
        <end position="898"/>
    </location>
</feature>
<dbReference type="AlphaFoldDB" id="A0A0C9YHQ2"/>
<dbReference type="Proteomes" id="UP000054018">
    <property type="component" value="Unassembled WGS sequence"/>
</dbReference>
<proteinExistence type="predicted"/>
<feature type="compositionally biased region" description="Low complexity" evidence="1">
    <location>
        <begin position="34"/>
        <end position="57"/>
    </location>
</feature>
<dbReference type="OrthoDB" id="3256387at2759"/>
<feature type="compositionally biased region" description="Polar residues" evidence="1">
    <location>
        <begin position="1160"/>
        <end position="1169"/>
    </location>
</feature>
<reference evidence="3" key="2">
    <citation type="submission" date="2015-01" db="EMBL/GenBank/DDBJ databases">
        <title>Evolutionary Origins and Diversification of the Mycorrhizal Mutualists.</title>
        <authorList>
            <consortium name="DOE Joint Genome Institute"/>
            <consortium name="Mycorrhizal Genomics Consortium"/>
            <person name="Kohler A."/>
            <person name="Kuo A."/>
            <person name="Nagy L.G."/>
            <person name="Floudas D."/>
            <person name="Copeland A."/>
            <person name="Barry K.W."/>
            <person name="Cichocki N."/>
            <person name="Veneault-Fourrey C."/>
            <person name="LaButti K."/>
            <person name="Lindquist E.A."/>
            <person name="Lipzen A."/>
            <person name="Lundell T."/>
            <person name="Morin E."/>
            <person name="Murat C."/>
            <person name="Riley R."/>
            <person name="Ohm R."/>
            <person name="Sun H."/>
            <person name="Tunlid A."/>
            <person name="Henrissat B."/>
            <person name="Grigoriev I.V."/>
            <person name="Hibbett D.S."/>
            <person name="Martin F."/>
        </authorList>
    </citation>
    <scope>NUCLEOTIDE SEQUENCE [LARGE SCALE GENOMIC DNA]</scope>
    <source>
        <strain evidence="3">441</strain>
    </source>
</reference>
<feature type="region of interest" description="Disordered" evidence="1">
    <location>
        <begin position="848"/>
        <end position="1169"/>
    </location>
</feature>
<dbReference type="HOGENOM" id="CLU_004467_0_0_1"/>
<keyword evidence="3" id="KW-1185">Reference proteome</keyword>
<accession>A0A0C9YHQ2</accession>
<protein>
    <submittedName>
        <fullName evidence="2">Unplaced genomic scaffold scaffold_31, whole genome shotgun sequence</fullName>
    </submittedName>
</protein>
<dbReference type="STRING" id="765257.A0A0C9YHQ2"/>
<feature type="region of interest" description="Disordered" evidence="1">
    <location>
        <begin position="1"/>
        <end position="127"/>
    </location>
</feature>
<feature type="compositionally biased region" description="Low complexity" evidence="1">
    <location>
        <begin position="106"/>
        <end position="117"/>
    </location>
</feature>
<reference evidence="2 3" key="1">
    <citation type="submission" date="2014-04" db="EMBL/GenBank/DDBJ databases">
        <authorList>
            <consortium name="DOE Joint Genome Institute"/>
            <person name="Kuo A."/>
            <person name="Kohler A."/>
            <person name="Costa M.D."/>
            <person name="Nagy L.G."/>
            <person name="Floudas D."/>
            <person name="Copeland A."/>
            <person name="Barry K.W."/>
            <person name="Cichocki N."/>
            <person name="Veneault-Fourrey C."/>
            <person name="LaButti K."/>
            <person name="Lindquist E.A."/>
            <person name="Lipzen A."/>
            <person name="Lundell T."/>
            <person name="Morin E."/>
            <person name="Murat C."/>
            <person name="Sun H."/>
            <person name="Tunlid A."/>
            <person name="Henrissat B."/>
            <person name="Grigoriev I.V."/>
            <person name="Hibbett D.S."/>
            <person name="Martin F."/>
            <person name="Nordberg H.P."/>
            <person name="Cantor M.N."/>
            <person name="Hua S.X."/>
        </authorList>
    </citation>
    <scope>NUCLEOTIDE SEQUENCE [LARGE SCALE GENOMIC DNA]</scope>
    <source>
        <strain evidence="2 3">441</strain>
    </source>
</reference>
<evidence type="ECO:0000313" key="2">
    <source>
        <dbReference type="EMBL" id="KIK24515.1"/>
    </source>
</evidence>
<feature type="region of interest" description="Disordered" evidence="1">
    <location>
        <begin position="640"/>
        <end position="740"/>
    </location>
</feature>
<feature type="compositionally biased region" description="Low complexity" evidence="1">
    <location>
        <begin position="498"/>
        <end position="510"/>
    </location>
</feature>
<organism evidence="2 3">
    <name type="scientific">Pisolithus microcarpus 441</name>
    <dbReference type="NCBI Taxonomy" id="765257"/>
    <lineage>
        <taxon>Eukaryota</taxon>
        <taxon>Fungi</taxon>
        <taxon>Dikarya</taxon>
        <taxon>Basidiomycota</taxon>
        <taxon>Agaricomycotina</taxon>
        <taxon>Agaricomycetes</taxon>
        <taxon>Agaricomycetidae</taxon>
        <taxon>Boletales</taxon>
        <taxon>Sclerodermatineae</taxon>
        <taxon>Pisolithaceae</taxon>
        <taxon>Pisolithus</taxon>
    </lineage>
</organism>
<name>A0A0C9YHQ2_9AGAM</name>
<feature type="compositionally biased region" description="Acidic residues" evidence="1">
    <location>
        <begin position="1053"/>
        <end position="1062"/>
    </location>
</feature>
<dbReference type="EMBL" id="KN833715">
    <property type="protein sequence ID" value="KIK24515.1"/>
    <property type="molecule type" value="Genomic_DNA"/>
</dbReference>
<feature type="compositionally biased region" description="Pro residues" evidence="1">
    <location>
        <begin position="722"/>
        <end position="733"/>
    </location>
</feature>
<feature type="region of interest" description="Disordered" evidence="1">
    <location>
        <begin position="586"/>
        <end position="608"/>
    </location>
</feature>
<sequence>MPASVRFSHQHNSPREQQPHKSILDSWLSRRSSVHSANTASHAAHSSPSSSHGHTPSLNSKLKGKDRSLDSALSSPVGFGFGHDPDHVVSPTSNPSASYTSHEQSSRIIPIIPRPSSNQGPPQRKQRTSLLVAATDVLGLRKKLGSVSRKKPPPHLISSLNCIPDIIEINAHSDTTITTTVAGTVSHMDLENEERERLRDAAAQSIGLDCLHEPRKWDSLLSFDPPDPQEYPQLPSFPTTLGALDSMTQMSATLPKFTPASSLLVYALAKQWKVRTLVLTSNVVGHKTHVHLFKSASLNEVEMERLEITEDSAMFLAEEEVGGRKNVIKLVGKDVGTKKHVNGSSHTSGSTEDSARAMWFLQFTAREESQHWIAAIKNAVLNQRSVRAGLAIPASNGGYGPSGDMDVILSMRMRGIASPQPSRKVSSSPSSTQSLRSLVLNAQSLPPSSAARDIMTSTRSRSPSLDSPHSPLVSQAHTEESFGAMGTNLLTMFRGNTVSESSSSPACSLPVPLPHGQAQGSPAASVRSASTTVIIPGSDLKISKERDAPSLSISPPSLTSTPPGTVTPPNAFQASMNSVPLPLQPPPRKARCHLTVPPPTAKRDREGLYNHPGNNRSVAGNFGVHPTEVLPPTPSLVVMPSETLPPRNVSPGPFAATDLPDVEPPFSASSNANGQPPLPSPPLAAARSLSPDLGVPGSFETCSGSSSSSQRWLRKIGTLPHRPAPPSGPPPSVPEAESAQPALHLHVPHPYAADELASSVSSNSRTDISPHSASSLAQSLWKRASTSSAYSVNSWSTSDSRAVAEPTTTLSASILSLPNPTGETFSADFVVYMSLIVASQLVGSKIAAPKRRSMPPPRPAPTHAPPPAPIAEGVVVPQSPPPPKQQPSPDSSPQAPKPLRASVAQRALRLSLTSPKPPPSTSLPPRPDEPGFFRGHRRSSSNSTAEGPRISSDLPSIPGSPPHSPSRLSTVGQPRPPSSASSVRSLSIKQRLRLLSAPSSTSPPPTPSGSNFPLPSTQQQSQPPQIQTQTKTQTKVQKQVPGPHDAQAISTLDFDDDDDDDDPRTPSHVQPSRPPFGLGEHIMDINDPSFLSLTPIESPTAPHLPPRSPFRPLSAGGPVNPGTPMIEGEFEFMALSPPPPRRGSKHISVSVAQPEKSSESELSAFSKTAVSPNPQVNTLAALSARGSVVSLGYITM</sequence>
<feature type="compositionally biased region" description="Pro residues" evidence="1">
    <location>
        <begin position="854"/>
        <end position="869"/>
    </location>
</feature>
<feature type="compositionally biased region" description="Low complexity" evidence="1">
    <location>
        <begin position="1008"/>
        <end position="1041"/>
    </location>
</feature>
<feature type="compositionally biased region" description="Low complexity" evidence="1">
    <location>
        <begin position="978"/>
        <end position="1000"/>
    </location>
</feature>
<feature type="compositionally biased region" description="Polar residues" evidence="1">
    <location>
        <begin position="90"/>
        <end position="103"/>
    </location>
</feature>
<feature type="region of interest" description="Disordered" evidence="1">
    <location>
        <begin position="446"/>
        <end position="475"/>
    </location>
</feature>